<accession>A0A9N9C4V4</accession>
<comment type="caution">
    <text evidence="9">The sequence shown here is derived from an EMBL/GenBank/DDBJ whole genome shotgun (WGS) entry which is preliminary data.</text>
</comment>
<feature type="transmembrane region" description="Helical" evidence="7">
    <location>
        <begin position="229"/>
        <end position="250"/>
    </location>
</feature>
<comment type="subcellular location">
    <subcellularLocation>
        <location evidence="1">Endomembrane system</location>
        <topology evidence="1">Multi-pass membrane protein</topology>
    </subcellularLocation>
</comment>
<dbReference type="NCBIfam" id="TIGR00003">
    <property type="entry name" value="copper ion binding protein"/>
    <property type="match status" value="1"/>
</dbReference>
<keyword evidence="3" id="KW-0187">Copper transport</keyword>
<dbReference type="AlphaFoldDB" id="A0A9N9C4V4"/>
<feature type="transmembrane region" description="Helical" evidence="7">
    <location>
        <begin position="304"/>
        <end position="327"/>
    </location>
</feature>
<keyword evidence="2" id="KW-0479">Metal-binding</keyword>
<feature type="domain" description="HMA" evidence="8">
    <location>
        <begin position="16"/>
        <end position="84"/>
    </location>
</feature>
<dbReference type="FunFam" id="3.30.70.100:FF:000001">
    <property type="entry name" value="ATPase copper transporting beta"/>
    <property type="match status" value="2"/>
</dbReference>
<reference evidence="9" key="1">
    <citation type="submission" date="2021-06" db="EMBL/GenBank/DDBJ databases">
        <authorList>
            <person name="Kallberg Y."/>
            <person name="Tangrot J."/>
            <person name="Rosling A."/>
        </authorList>
    </citation>
    <scope>NUCLEOTIDE SEQUENCE</scope>
    <source>
        <strain evidence="9">IN212</strain>
    </source>
</reference>
<dbReference type="PROSITE" id="PS01047">
    <property type="entry name" value="HMA_1"/>
    <property type="match status" value="1"/>
</dbReference>
<dbReference type="EMBL" id="CAJVPZ010007682">
    <property type="protein sequence ID" value="CAG8589274.1"/>
    <property type="molecule type" value="Genomic_DNA"/>
</dbReference>
<dbReference type="SUPFAM" id="SSF55008">
    <property type="entry name" value="HMA, heavy metal-associated domain"/>
    <property type="match status" value="2"/>
</dbReference>
<evidence type="ECO:0000313" key="9">
    <source>
        <dbReference type="EMBL" id="CAG8589274.1"/>
    </source>
</evidence>
<organism evidence="9 10">
    <name type="scientific">Racocetra fulgida</name>
    <dbReference type="NCBI Taxonomy" id="60492"/>
    <lineage>
        <taxon>Eukaryota</taxon>
        <taxon>Fungi</taxon>
        <taxon>Fungi incertae sedis</taxon>
        <taxon>Mucoromycota</taxon>
        <taxon>Glomeromycotina</taxon>
        <taxon>Glomeromycetes</taxon>
        <taxon>Diversisporales</taxon>
        <taxon>Gigasporaceae</taxon>
        <taxon>Racocetra</taxon>
    </lineage>
</organism>
<proteinExistence type="predicted"/>
<name>A0A9N9C4V4_9GLOM</name>
<feature type="domain" description="HMA" evidence="8">
    <location>
        <begin position="134"/>
        <end position="200"/>
    </location>
</feature>
<evidence type="ECO:0000256" key="7">
    <source>
        <dbReference type="SAM" id="Phobius"/>
    </source>
</evidence>
<dbReference type="Proteomes" id="UP000789396">
    <property type="component" value="Unassembled WGS sequence"/>
</dbReference>
<dbReference type="PROSITE" id="PS50846">
    <property type="entry name" value="HMA_2"/>
    <property type="match status" value="2"/>
</dbReference>
<evidence type="ECO:0000256" key="1">
    <source>
        <dbReference type="ARBA" id="ARBA00004127"/>
    </source>
</evidence>
<keyword evidence="4" id="KW-0460">Magnesium</keyword>
<evidence type="ECO:0000256" key="4">
    <source>
        <dbReference type="ARBA" id="ARBA00022842"/>
    </source>
</evidence>
<dbReference type="InterPro" id="IPR006122">
    <property type="entry name" value="HMA_Cu_ion-bd"/>
</dbReference>
<feature type="transmembrane region" description="Helical" evidence="7">
    <location>
        <begin position="339"/>
        <end position="357"/>
    </location>
</feature>
<dbReference type="GO" id="GO:0055070">
    <property type="term" value="P:copper ion homeostasis"/>
    <property type="evidence" value="ECO:0007669"/>
    <property type="project" value="TreeGrafter"/>
</dbReference>
<feature type="non-terminal residue" evidence="9">
    <location>
        <position position="406"/>
    </location>
</feature>
<dbReference type="CDD" id="cd00371">
    <property type="entry name" value="HMA"/>
    <property type="match status" value="2"/>
</dbReference>
<dbReference type="GO" id="GO:0043682">
    <property type="term" value="F:P-type divalent copper transporter activity"/>
    <property type="evidence" value="ECO:0007669"/>
    <property type="project" value="TreeGrafter"/>
</dbReference>
<evidence type="ECO:0000259" key="8">
    <source>
        <dbReference type="PROSITE" id="PS50846"/>
    </source>
</evidence>
<evidence type="ECO:0000256" key="6">
    <source>
        <dbReference type="ARBA" id="ARBA00023008"/>
    </source>
</evidence>
<keyword evidence="7" id="KW-1133">Transmembrane helix</keyword>
<dbReference type="InterPro" id="IPR006121">
    <property type="entry name" value="HMA_dom"/>
</dbReference>
<protein>
    <submittedName>
        <fullName evidence="9">9330_t:CDS:1</fullName>
    </submittedName>
</protein>
<keyword evidence="7" id="KW-0812">Transmembrane</keyword>
<dbReference type="OrthoDB" id="432719at2759"/>
<keyword evidence="10" id="KW-1185">Reference proteome</keyword>
<keyword evidence="6" id="KW-0186">Copper</keyword>
<dbReference type="InterPro" id="IPR036163">
    <property type="entry name" value="HMA_dom_sf"/>
</dbReference>
<keyword evidence="7" id="KW-0472">Membrane</keyword>
<dbReference type="PANTHER" id="PTHR43520">
    <property type="entry name" value="ATP7, ISOFORM B"/>
    <property type="match status" value="1"/>
</dbReference>
<dbReference type="GO" id="GO:0016020">
    <property type="term" value="C:membrane"/>
    <property type="evidence" value="ECO:0007669"/>
    <property type="project" value="TreeGrafter"/>
</dbReference>
<dbReference type="PANTHER" id="PTHR43520:SF8">
    <property type="entry name" value="P-TYPE CU(+) TRANSPORTER"/>
    <property type="match status" value="1"/>
</dbReference>
<sequence length="406" mass="45174">MNPKILEPPTTGSRIVKANISLSGLSCMSCVQSIENALQRLQGVIVPSIHASLSTNNVILGFDKSLIDIEKITKVIQDLGYHIEDVVTEDIVTEESYVKTVNTNNDTNNGTNNKTKSIVDTTEKPSFAVQGNETITVLTIGGMSCASCIKTIQTAIELVPGVASININLLTTQATIKHDPNRIGSRDLMTKIEEIGYEPQLYAKGPSNKNGNSIRQNAEKEQRKMMKRFLISLIFAIPTFFITMIFMMVLPETNPIHMALDYQIIPGLEVNTLILFIFATPVQFILGYPFYVKGIRSIWYSHQANMDTLVAVGTTVAYIGSLLNVSIPIAQRRSEPGQQFFETSVFLITFIYLGRWLEARAKGKTFETITKLMELQPESATLLTITLDKNNHEVIEEHEISLELVQ</sequence>
<dbReference type="Pfam" id="PF00403">
    <property type="entry name" value="HMA"/>
    <property type="match status" value="2"/>
</dbReference>
<evidence type="ECO:0000256" key="2">
    <source>
        <dbReference type="ARBA" id="ARBA00022723"/>
    </source>
</evidence>
<keyword evidence="3" id="KW-0813">Transport</keyword>
<evidence type="ECO:0000256" key="3">
    <source>
        <dbReference type="ARBA" id="ARBA00022796"/>
    </source>
</evidence>
<keyword evidence="5" id="KW-1278">Translocase</keyword>
<evidence type="ECO:0000256" key="5">
    <source>
        <dbReference type="ARBA" id="ARBA00022967"/>
    </source>
</evidence>
<dbReference type="Gene3D" id="3.30.70.100">
    <property type="match status" value="2"/>
</dbReference>
<dbReference type="GO" id="GO:0005507">
    <property type="term" value="F:copper ion binding"/>
    <property type="evidence" value="ECO:0007669"/>
    <property type="project" value="InterPro"/>
</dbReference>
<evidence type="ECO:0000313" key="10">
    <source>
        <dbReference type="Proteomes" id="UP000789396"/>
    </source>
</evidence>
<gene>
    <name evidence="9" type="ORF">RFULGI_LOCUS6164</name>
</gene>
<feature type="transmembrane region" description="Helical" evidence="7">
    <location>
        <begin position="270"/>
        <end position="292"/>
    </location>
</feature>
<keyword evidence="3" id="KW-0406">Ion transport</keyword>
<dbReference type="InterPro" id="IPR017969">
    <property type="entry name" value="Heavy-metal-associated_CS"/>
</dbReference>